<name>A0ABD1GE64_SALDI</name>
<accession>A0ABD1GE64</accession>
<dbReference type="GO" id="GO:0006865">
    <property type="term" value="P:amino acid transport"/>
    <property type="evidence" value="ECO:0007669"/>
    <property type="project" value="UniProtKB-KW"/>
</dbReference>
<comment type="subcellular location">
    <subcellularLocation>
        <location evidence="1">Membrane</location>
    </subcellularLocation>
</comment>
<dbReference type="Pfam" id="PF01490">
    <property type="entry name" value="Aa_trans"/>
    <property type="match status" value="1"/>
</dbReference>
<feature type="domain" description="Amino acid transporter transmembrane" evidence="8">
    <location>
        <begin position="15"/>
        <end position="102"/>
    </location>
</feature>
<evidence type="ECO:0000256" key="3">
    <source>
        <dbReference type="ARBA" id="ARBA00022692"/>
    </source>
</evidence>
<evidence type="ECO:0000256" key="6">
    <source>
        <dbReference type="ARBA" id="ARBA00023136"/>
    </source>
</evidence>
<evidence type="ECO:0000256" key="1">
    <source>
        <dbReference type="ARBA" id="ARBA00004370"/>
    </source>
</evidence>
<keyword evidence="6 7" id="KW-0472">Membrane</keyword>
<keyword evidence="3 7" id="KW-0812">Transmembrane</keyword>
<dbReference type="AlphaFoldDB" id="A0ABD1GE64"/>
<feature type="transmembrane region" description="Helical" evidence="7">
    <location>
        <begin position="47"/>
        <end position="71"/>
    </location>
</feature>
<proteinExistence type="predicted"/>
<protein>
    <submittedName>
        <fullName evidence="9">Amino acid transporter avt1c</fullName>
    </submittedName>
</protein>
<feature type="transmembrane region" description="Helical" evidence="7">
    <location>
        <begin position="20"/>
        <end position="41"/>
    </location>
</feature>
<keyword evidence="2" id="KW-0813">Transport</keyword>
<evidence type="ECO:0000256" key="4">
    <source>
        <dbReference type="ARBA" id="ARBA00022970"/>
    </source>
</evidence>
<evidence type="ECO:0000259" key="8">
    <source>
        <dbReference type="Pfam" id="PF01490"/>
    </source>
</evidence>
<keyword evidence="10" id="KW-1185">Reference proteome</keyword>
<evidence type="ECO:0000313" key="9">
    <source>
        <dbReference type="EMBL" id="KAL1542419.1"/>
    </source>
</evidence>
<evidence type="ECO:0000256" key="5">
    <source>
        <dbReference type="ARBA" id="ARBA00022989"/>
    </source>
</evidence>
<gene>
    <name evidence="9" type="primary">AVT1C</name>
    <name evidence="9" type="ORF">AAHA92_26518</name>
</gene>
<dbReference type="GO" id="GO:0016020">
    <property type="term" value="C:membrane"/>
    <property type="evidence" value="ECO:0007669"/>
    <property type="project" value="UniProtKB-SubCell"/>
</dbReference>
<keyword evidence="4" id="KW-0029">Amino-acid transport</keyword>
<dbReference type="Proteomes" id="UP001567538">
    <property type="component" value="Unassembled WGS sequence"/>
</dbReference>
<dbReference type="EMBL" id="JBEAFC010000009">
    <property type="protein sequence ID" value="KAL1542419.1"/>
    <property type="molecule type" value="Genomic_DNA"/>
</dbReference>
<comment type="caution">
    <text evidence="9">The sequence shown here is derived from an EMBL/GenBank/DDBJ whole genome shotgun (WGS) entry which is preliminary data.</text>
</comment>
<dbReference type="PANTHER" id="PTHR48017">
    <property type="entry name" value="OS05G0424000 PROTEIN-RELATED"/>
    <property type="match status" value="1"/>
</dbReference>
<keyword evidence="5 7" id="KW-1133">Transmembrane helix</keyword>
<feature type="transmembrane region" description="Helical" evidence="7">
    <location>
        <begin position="83"/>
        <end position="103"/>
    </location>
</feature>
<evidence type="ECO:0000256" key="7">
    <source>
        <dbReference type="SAM" id="Phobius"/>
    </source>
</evidence>
<reference evidence="9 10" key="1">
    <citation type="submission" date="2024-06" db="EMBL/GenBank/DDBJ databases">
        <title>A chromosome level genome sequence of Diviner's sage (Salvia divinorum).</title>
        <authorList>
            <person name="Ford S.A."/>
            <person name="Ro D.-K."/>
            <person name="Ness R.W."/>
            <person name="Phillips M.A."/>
        </authorList>
    </citation>
    <scope>NUCLEOTIDE SEQUENCE [LARGE SCALE GENOMIC DNA]</scope>
    <source>
        <strain evidence="9">SAF-2024a</strain>
        <tissue evidence="9">Leaf</tissue>
    </source>
</reference>
<evidence type="ECO:0000256" key="2">
    <source>
        <dbReference type="ARBA" id="ARBA00022448"/>
    </source>
</evidence>
<dbReference type="InterPro" id="IPR013057">
    <property type="entry name" value="AA_transpt_TM"/>
</dbReference>
<evidence type="ECO:0000313" key="10">
    <source>
        <dbReference type="Proteomes" id="UP001567538"/>
    </source>
</evidence>
<organism evidence="9 10">
    <name type="scientific">Salvia divinorum</name>
    <name type="common">Maria pastora</name>
    <name type="synonym">Diviner's sage</name>
    <dbReference type="NCBI Taxonomy" id="28513"/>
    <lineage>
        <taxon>Eukaryota</taxon>
        <taxon>Viridiplantae</taxon>
        <taxon>Streptophyta</taxon>
        <taxon>Embryophyta</taxon>
        <taxon>Tracheophyta</taxon>
        <taxon>Spermatophyta</taxon>
        <taxon>Magnoliopsida</taxon>
        <taxon>eudicotyledons</taxon>
        <taxon>Gunneridae</taxon>
        <taxon>Pentapetalae</taxon>
        <taxon>asterids</taxon>
        <taxon>lamiids</taxon>
        <taxon>Lamiales</taxon>
        <taxon>Lamiaceae</taxon>
        <taxon>Nepetoideae</taxon>
        <taxon>Mentheae</taxon>
        <taxon>Salviinae</taxon>
        <taxon>Salvia</taxon>
        <taxon>Salvia subgen. Calosphace</taxon>
    </lineage>
</organism>
<sequence>MSPVAMSLEELIPSSHSKSYMYSILIRTVLVVSTLLVGLSIPFFGLVMALIGSLLTMLVTLILPCACYLSILKGKVSAFQGSMCAVVIGVGVVSSAFGTYSALSEIVQNLSS</sequence>